<protein>
    <submittedName>
        <fullName evidence="1">Uncharacterized protein</fullName>
    </submittedName>
</protein>
<accession>A0ABY6RA49</accession>
<dbReference type="Proteomes" id="UP001164506">
    <property type="component" value="Chromosome"/>
</dbReference>
<sequence length="141" mass="15357">MDPITVAGLAGTALVGAMATDAWQQTRDGVVALWRRVHPERAEDVGAELTQLHTIVDDQQRNVAVDAALAQLWQLRLRDLLLTDPALTTELTAQLARLTEDIATHSARADGQIVGTQHLEAHASDSGRVYQAARDMTITER</sequence>
<evidence type="ECO:0000313" key="2">
    <source>
        <dbReference type="Proteomes" id="UP001164506"/>
    </source>
</evidence>
<dbReference type="RefSeq" id="WP_267260200.1">
    <property type="nucleotide sequence ID" value="NZ_CP084204.1"/>
</dbReference>
<name>A0ABY6RA49_9ACTN</name>
<gene>
    <name evidence="1" type="ORF">LDH80_37370</name>
</gene>
<organism evidence="1 2">
    <name type="scientific">Streptomyces tanashiensis</name>
    <dbReference type="NCBI Taxonomy" id="67367"/>
    <lineage>
        <taxon>Bacteria</taxon>
        <taxon>Bacillati</taxon>
        <taxon>Actinomycetota</taxon>
        <taxon>Actinomycetes</taxon>
        <taxon>Kitasatosporales</taxon>
        <taxon>Streptomycetaceae</taxon>
        <taxon>Streptomyces</taxon>
    </lineage>
</organism>
<proteinExistence type="predicted"/>
<dbReference type="EMBL" id="CP084204">
    <property type="protein sequence ID" value="UZX26013.1"/>
    <property type="molecule type" value="Genomic_DNA"/>
</dbReference>
<reference evidence="1" key="1">
    <citation type="submission" date="2021-09" db="EMBL/GenBank/DDBJ databases">
        <title>Complete genome sequence and metabolic characterization of Streptomyces tanashiensis DSM 731 the producer of antibacterial Kalafungin and diverse secondary metabolites.</title>
        <authorList>
            <person name="Abbasi M.N."/>
            <person name="Anwar M.N."/>
            <person name="Alam K."/>
            <person name="Shoaib M."/>
            <person name="Lin Z."/>
            <person name="Hayat M."/>
            <person name="Ali M.I."/>
            <person name="Malik H.M.T."/>
            <person name="Ahmed I."/>
            <person name="Li A."/>
            <person name="Hailong Wang H."/>
            <person name="Zhang Y."/>
        </authorList>
    </citation>
    <scope>NUCLEOTIDE SEQUENCE</scope>
    <source>
        <strain evidence="1">Kala</strain>
    </source>
</reference>
<keyword evidence="2" id="KW-1185">Reference proteome</keyword>
<evidence type="ECO:0000313" key="1">
    <source>
        <dbReference type="EMBL" id="UZX26013.1"/>
    </source>
</evidence>
<dbReference type="GeneID" id="95605231"/>